<dbReference type="AlphaFoldDB" id="A0A172YC24"/>
<dbReference type="STRING" id="376489.A5892_04385"/>
<dbReference type="GO" id="GO:0046677">
    <property type="term" value="P:response to antibiotic"/>
    <property type="evidence" value="ECO:0007669"/>
    <property type="project" value="TreeGrafter"/>
</dbReference>
<proteinExistence type="inferred from homology"/>
<feature type="domain" description="Multidrug resistance protein MdtA-like barrel-sandwich hybrid" evidence="4">
    <location>
        <begin position="84"/>
        <end position="225"/>
    </location>
</feature>
<evidence type="ECO:0000259" key="4">
    <source>
        <dbReference type="Pfam" id="PF25917"/>
    </source>
</evidence>
<dbReference type="PANTHER" id="PTHR30158:SF3">
    <property type="entry name" value="MULTIDRUG EFFLUX PUMP SUBUNIT ACRA-RELATED"/>
    <property type="match status" value="1"/>
</dbReference>
<evidence type="ECO:0000259" key="3">
    <source>
        <dbReference type="Pfam" id="PF25876"/>
    </source>
</evidence>
<dbReference type="GO" id="GO:0005886">
    <property type="term" value="C:plasma membrane"/>
    <property type="evidence" value="ECO:0007669"/>
    <property type="project" value="UniProtKB-SubCell"/>
</dbReference>
<evidence type="ECO:0000256" key="1">
    <source>
        <dbReference type="ARBA" id="ARBA00004519"/>
    </source>
</evidence>
<evidence type="ECO:0000256" key="2">
    <source>
        <dbReference type="ARBA" id="ARBA00009477"/>
    </source>
</evidence>
<dbReference type="EMBL" id="CP015243">
    <property type="protein sequence ID" value="ANF56799.1"/>
    <property type="molecule type" value="Genomic_DNA"/>
</dbReference>
<feature type="domain" description="Multidrug resistance protein MdtA-like alpha-helical hairpin" evidence="3">
    <location>
        <begin position="125"/>
        <end position="193"/>
    </location>
</feature>
<keyword evidence="8" id="KW-1185">Reference proteome</keyword>
<dbReference type="InterPro" id="IPR058626">
    <property type="entry name" value="MdtA-like_b-barrel"/>
</dbReference>
<dbReference type="Pfam" id="PF25917">
    <property type="entry name" value="BSH_RND"/>
    <property type="match status" value="1"/>
</dbReference>
<protein>
    <recommendedName>
        <fullName evidence="9">Efflux transporter periplasmic adaptor subunit</fullName>
    </recommendedName>
</protein>
<comment type="subcellular location">
    <subcellularLocation>
        <location evidence="1">Cell inner membrane</location>
        <topology evidence="1">Lipid-anchor</topology>
    </subcellularLocation>
</comment>
<evidence type="ECO:0000313" key="7">
    <source>
        <dbReference type="EMBL" id="ANF56799.1"/>
    </source>
</evidence>
<dbReference type="NCBIfam" id="TIGR01730">
    <property type="entry name" value="RND_mfp"/>
    <property type="match status" value="1"/>
</dbReference>
<sequence>MSHFLRQAHHPRHYLRRYLRHRSLRALMVGALASLALGGCGEAGRESGSAAQASQATPVTVARLAERETTLIATFPGRTLSSATAEVRPQVGGVILERSYAEGSDIAAGDLLFRIDPRRYRADVERARSELAVARAQLDSARWLAERYQRLGERQAISQQERQMAMFADEEAAAAVAAAESALRSAEIDLAYTELVAPISGRVGRASVTQGALVVRDQAEPLATIHQLDPIHVDFTQSGTEYLAWARAWLTPDGRGEKPKAWITFTDASRYERSGEVEFADPAVDRETGNVTLRASFANPDFQVLPGMFVRVEVEQARLERALLMPQRAVTRDSGGDAYVYVVDDEQRARTRRVELGATVGSEWLVKAGLEAGDLVVLGGRQRIGDGSLVRVLDTDAAAPGDTAEEG</sequence>
<dbReference type="Pfam" id="PF25967">
    <property type="entry name" value="RND-MFP_C"/>
    <property type="match status" value="1"/>
</dbReference>
<dbReference type="PANTHER" id="PTHR30158">
    <property type="entry name" value="ACRA/E-RELATED COMPONENT OF DRUG EFFLUX TRANSPORTER"/>
    <property type="match status" value="1"/>
</dbReference>
<comment type="similarity">
    <text evidence="2">Belongs to the membrane fusion protein (MFP) (TC 8.A.1) family.</text>
</comment>
<dbReference type="Gene3D" id="2.40.30.170">
    <property type="match status" value="1"/>
</dbReference>
<dbReference type="RefSeq" id="WP_064121767.1">
    <property type="nucleotide sequence ID" value="NZ_CP015243.1"/>
</dbReference>
<dbReference type="Pfam" id="PF25944">
    <property type="entry name" value="Beta-barrel_RND"/>
    <property type="match status" value="1"/>
</dbReference>
<dbReference type="InterPro" id="IPR058627">
    <property type="entry name" value="MdtA-like_C"/>
</dbReference>
<dbReference type="GO" id="GO:0022857">
    <property type="term" value="F:transmembrane transporter activity"/>
    <property type="evidence" value="ECO:0007669"/>
    <property type="project" value="InterPro"/>
</dbReference>
<dbReference type="KEGG" id="haa:A5892_04385"/>
<evidence type="ECO:0000259" key="5">
    <source>
        <dbReference type="Pfam" id="PF25944"/>
    </source>
</evidence>
<accession>A0A172YC24</accession>
<dbReference type="Gene3D" id="1.10.287.470">
    <property type="entry name" value="Helix hairpin bin"/>
    <property type="match status" value="1"/>
</dbReference>
<reference evidence="7 8" key="1">
    <citation type="submission" date="2016-04" db="EMBL/GenBank/DDBJ databases">
        <title>Complete Genome Sequence of Halotalea alkalilenta IHB B 13600.</title>
        <authorList>
            <person name="Swarnkar M.K."/>
            <person name="Sharma A."/>
            <person name="Kaushal K."/>
            <person name="Soni R."/>
            <person name="Rana S."/>
            <person name="Singh A.K."/>
            <person name="Gulati A."/>
        </authorList>
    </citation>
    <scope>NUCLEOTIDE SEQUENCE [LARGE SCALE GENOMIC DNA]</scope>
    <source>
        <strain evidence="7 8">IHB B 13600</strain>
    </source>
</reference>
<evidence type="ECO:0000313" key="8">
    <source>
        <dbReference type="Proteomes" id="UP000077875"/>
    </source>
</evidence>
<organism evidence="7 8">
    <name type="scientific">Halotalea alkalilenta</name>
    <dbReference type="NCBI Taxonomy" id="376489"/>
    <lineage>
        <taxon>Bacteria</taxon>
        <taxon>Pseudomonadati</taxon>
        <taxon>Pseudomonadota</taxon>
        <taxon>Gammaproteobacteria</taxon>
        <taxon>Oceanospirillales</taxon>
        <taxon>Halomonadaceae</taxon>
        <taxon>Halotalea</taxon>
    </lineage>
</organism>
<feature type="domain" description="Multidrug resistance protein MdtA-like C-terminal permuted SH3" evidence="6">
    <location>
        <begin position="322"/>
        <end position="383"/>
    </location>
</feature>
<feature type="domain" description="Multidrug resistance protein MdtA-like beta-barrel" evidence="5">
    <location>
        <begin position="230"/>
        <end position="316"/>
    </location>
</feature>
<dbReference type="InterPro" id="IPR006143">
    <property type="entry name" value="RND_pump_MFP"/>
</dbReference>
<dbReference type="Gene3D" id="2.40.420.20">
    <property type="match status" value="1"/>
</dbReference>
<dbReference type="FunFam" id="2.40.420.20:FF:000001">
    <property type="entry name" value="Efflux RND transporter periplasmic adaptor subunit"/>
    <property type="match status" value="1"/>
</dbReference>
<dbReference type="Gene3D" id="2.40.50.100">
    <property type="match status" value="1"/>
</dbReference>
<name>A0A172YC24_9GAMM</name>
<evidence type="ECO:0000259" key="6">
    <source>
        <dbReference type="Pfam" id="PF25967"/>
    </source>
</evidence>
<dbReference type="InterPro" id="IPR058624">
    <property type="entry name" value="MdtA-like_HH"/>
</dbReference>
<dbReference type="SUPFAM" id="SSF111369">
    <property type="entry name" value="HlyD-like secretion proteins"/>
    <property type="match status" value="1"/>
</dbReference>
<evidence type="ECO:0008006" key="9">
    <source>
        <dbReference type="Google" id="ProtNLM"/>
    </source>
</evidence>
<dbReference type="Pfam" id="PF25876">
    <property type="entry name" value="HH_MFP_RND"/>
    <property type="match status" value="1"/>
</dbReference>
<dbReference type="Proteomes" id="UP000077875">
    <property type="component" value="Chromosome"/>
</dbReference>
<dbReference type="InterPro" id="IPR058625">
    <property type="entry name" value="MdtA-like_BSH"/>
</dbReference>
<gene>
    <name evidence="7" type="ORF">A5892_04385</name>
</gene>